<gene>
    <name evidence="1" type="ORF">FHS29_003406</name>
</gene>
<keyword evidence="2" id="KW-1185">Reference proteome</keyword>
<evidence type="ECO:0000313" key="2">
    <source>
        <dbReference type="Proteomes" id="UP000547510"/>
    </source>
</evidence>
<proteinExistence type="predicted"/>
<protein>
    <submittedName>
        <fullName evidence="1">Uncharacterized protein</fullName>
    </submittedName>
</protein>
<comment type="caution">
    <text evidence="1">The sequence shown here is derived from an EMBL/GenBank/DDBJ whole genome shotgun (WGS) entry which is preliminary data.</text>
</comment>
<dbReference type="AlphaFoldDB" id="A0A841CIK6"/>
<accession>A0A841CIK6</accession>
<sequence>MDPSDEVADFLAHRGGMMITVPLRRVGTTVLVGAAVVALTVMGRSAADAQPSGSIEVSGPETGVSRVHRTWACDVPSGFTWSSVRINTRCAWRYEYYLLDPVNYNLTGTYACNIPSGYTYTSSRQGSNCSTSGSSYEYRLAKV</sequence>
<organism evidence="1 2">
    <name type="scientific">Saccharothrix tamanrassetensis</name>
    <dbReference type="NCBI Taxonomy" id="1051531"/>
    <lineage>
        <taxon>Bacteria</taxon>
        <taxon>Bacillati</taxon>
        <taxon>Actinomycetota</taxon>
        <taxon>Actinomycetes</taxon>
        <taxon>Pseudonocardiales</taxon>
        <taxon>Pseudonocardiaceae</taxon>
        <taxon>Saccharothrix</taxon>
    </lineage>
</organism>
<evidence type="ECO:0000313" key="1">
    <source>
        <dbReference type="EMBL" id="MBB5956813.1"/>
    </source>
</evidence>
<reference evidence="1 2" key="1">
    <citation type="submission" date="2020-08" db="EMBL/GenBank/DDBJ databases">
        <title>Genomic Encyclopedia of Type Strains, Phase III (KMG-III): the genomes of soil and plant-associated and newly described type strains.</title>
        <authorList>
            <person name="Whitman W."/>
        </authorList>
    </citation>
    <scope>NUCLEOTIDE SEQUENCE [LARGE SCALE GENOMIC DNA]</scope>
    <source>
        <strain evidence="1 2">CECT 8640</strain>
    </source>
</reference>
<dbReference type="Proteomes" id="UP000547510">
    <property type="component" value="Unassembled WGS sequence"/>
</dbReference>
<name>A0A841CIK6_9PSEU</name>
<dbReference type="EMBL" id="JACHJN010000005">
    <property type="protein sequence ID" value="MBB5956813.1"/>
    <property type="molecule type" value="Genomic_DNA"/>
</dbReference>
<dbReference type="RefSeq" id="WP_184691611.1">
    <property type="nucleotide sequence ID" value="NZ_JACHJN010000005.1"/>
</dbReference>